<evidence type="ECO:0000256" key="1">
    <source>
        <dbReference type="SAM" id="SignalP"/>
    </source>
</evidence>
<dbReference type="Gene3D" id="2.40.128.20">
    <property type="match status" value="1"/>
</dbReference>
<accession>A0ABM2WX21</accession>
<feature type="signal peptide" evidence="1">
    <location>
        <begin position="1"/>
        <end position="15"/>
    </location>
</feature>
<feature type="chain" id="PRO_5046888296" evidence="1">
    <location>
        <begin position="16"/>
        <end position="215"/>
    </location>
</feature>
<dbReference type="SUPFAM" id="SSF50814">
    <property type="entry name" value="Lipocalins"/>
    <property type="match status" value="1"/>
</dbReference>
<name>A0ABM2WX21_MESAU</name>
<keyword evidence="1" id="KW-0732">Signal</keyword>
<organism evidence="2 3">
    <name type="scientific">Mesocricetus auratus</name>
    <name type="common">Golden hamster</name>
    <dbReference type="NCBI Taxonomy" id="10036"/>
    <lineage>
        <taxon>Eukaryota</taxon>
        <taxon>Metazoa</taxon>
        <taxon>Chordata</taxon>
        <taxon>Craniata</taxon>
        <taxon>Vertebrata</taxon>
        <taxon>Euteleostomi</taxon>
        <taxon>Mammalia</taxon>
        <taxon>Eutheria</taxon>
        <taxon>Euarchontoglires</taxon>
        <taxon>Glires</taxon>
        <taxon>Rodentia</taxon>
        <taxon>Myomorpha</taxon>
        <taxon>Muroidea</taxon>
        <taxon>Cricetidae</taxon>
        <taxon>Cricetinae</taxon>
        <taxon>Mesocricetus</taxon>
    </lineage>
</organism>
<dbReference type="Proteomes" id="UP000886700">
    <property type="component" value="Unplaced"/>
</dbReference>
<dbReference type="GeneID" id="121132768"/>
<dbReference type="InterPro" id="IPR012674">
    <property type="entry name" value="Calycin"/>
</dbReference>
<evidence type="ECO:0000313" key="3">
    <source>
        <dbReference type="RefSeq" id="XP_040595252.1"/>
    </source>
</evidence>
<proteinExistence type="predicted"/>
<dbReference type="RefSeq" id="XP_040595252.1">
    <property type="nucleotide sequence ID" value="XM_040739318.1"/>
</dbReference>
<gene>
    <name evidence="3" type="primary">LOC121132768</name>
</gene>
<evidence type="ECO:0000313" key="2">
    <source>
        <dbReference type="Proteomes" id="UP000886700"/>
    </source>
</evidence>
<sequence length="215" mass="24988">MKVLLLAALACLVSATEDPLPFSGNFNTIYLAAKDMILTEENSQVRILMREVNFFKNYTLISMTFYVRKNGKCQLHTVWADRLPYNFYPLTCNNAYAECKKKVGSEKIIGIWTVRGAFHHFPKIYYEPQVYGGLTRYPSVFYIQIHFASNTTIIFELIYVNDLGYRQRLTGALATGKNITEEMWKEYLKRTQDCEIPIENIKNIYEADACPKWNN</sequence>
<reference evidence="3" key="1">
    <citation type="submission" date="2025-08" db="UniProtKB">
        <authorList>
            <consortium name="RefSeq"/>
        </authorList>
    </citation>
    <scope>IDENTIFICATION</scope>
    <source>
        <tissue evidence="3">Liver</tissue>
    </source>
</reference>
<protein>
    <submittedName>
        <fullName evidence="3">Odorant-binding protein-like isoform X1</fullName>
    </submittedName>
</protein>
<keyword evidence="2" id="KW-1185">Reference proteome</keyword>